<dbReference type="NCBIfam" id="TIGR02967">
    <property type="entry name" value="guan_deamin"/>
    <property type="match status" value="1"/>
</dbReference>
<evidence type="ECO:0000256" key="9">
    <source>
        <dbReference type="ARBA" id="ARBA00056079"/>
    </source>
</evidence>
<evidence type="ECO:0000259" key="13">
    <source>
        <dbReference type="Pfam" id="PF01979"/>
    </source>
</evidence>
<dbReference type="eggNOG" id="KOG3968">
    <property type="taxonomic scope" value="Eukaryota"/>
</dbReference>
<dbReference type="InParanoid" id="V5FEC2"/>
<dbReference type="GO" id="GO:0008892">
    <property type="term" value="F:guanine deaminase activity"/>
    <property type="evidence" value="ECO:0007669"/>
    <property type="project" value="UniProtKB-EC"/>
</dbReference>
<accession>V5FEC2</accession>
<dbReference type="SUPFAM" id="SSF51338">
    <property type="entry name" value="Composite domain of metallo-dependent hydrolases"/>
    <property type="match status" value="1"/>
</dbReference>
<evidence type="ECO:0000256" key="6">
    <source>
        <dbReference type="ARBA" id="ARBA00022801"/>
    </source>
</evidence>
<evidence type="ECO:0000256" key="2">
    <source>
        <dbReference type="ARBA" id="ARBA00004984"/>
    </source>
</evidence>
<dbReference type="GO" id="GO:0006147">
    <property type="term" value="P:guanine catabolic process"/>
    <property type="evidence" value="ECO:0007669"/>
    <property type="project" value="UniProtKB-UniPathway"/>
</dbReference>
<name>V5FEC2_BYSSN</name>
<keyword evidence="6 14" id="KW-0378">Hydrolase</keyword>
<evidence type="ECO:0000313" key="14">
    <source>
        <dbReference type="EMBL" id="GAD95749.1"/>
    </source>
</evidence>
<evidence type="ECO:0000256" key="3">
    <source>
        <dbReference type="ARBA" id="ARBA00006745"/>
    </source>
</evidence>
<keyword evidence="5" id="KW-0479">Metal-binding</keyword>
<protein>
    <recommendedName>
        <fullName evidence="10">Probable guanine deaminase</fullName>
        <ecNumber evidence="4">3.5.4.3</ecNumber>
    </recommendedName>
    <alternativeName>
        <fullName evidence="11">Guanine aminohydrolase</fullName>
    </alternativeName>
</protein>
<evidence type="ECO:0000256" key="1">
    <source>
        <dbReference type="ARBA" id="ARBA00001947"/>
    </source>
</evidence>
<dbReference type="PANTHER" id="PTHR11271">
    <property type="entry name" value="GUANINE DEAMINASE"/>
    <property type="match status" value="1"/>
</dbReference>
<proteinExistence type="inferred from homology"/>
<dbReference type="OrthoDB" id="194468at2759"/>
<evidence type="ECO:0000256" key="7">
    <source>
        <dbReference type="ARBA" id="ARBA00022833"/>
    </source>
</evidence>
<dbReference type="Gene3D" id="3.20.20.140">
    <property type="entry name" value="Metal-dependent hydrolases"/>
    <property type="match status" value="1"/>
</dbReference>
<dbReference type="InterPro" id="IPR014311">
    <property type="entry name" value="Guanine_deaminase"/>
</dbReference>
<dbReference type="InterPro" id="IPR006680">
    <property type="entry name" value="Amidohydro-rel"/>
</dbReference>
<dbReference type="EMBL" id="BAUL01000137">
    <property type="protein sequence ID" value="GAD95749.1"/>
    <property type="molecule type" value="Genomic_DNA"/>
</dbReference>
<comment type="cofactor">
    <cofactor evidence="1">
        <name>Zn(2+)</name>
        <dbReference type="ChEBI" id="CHEBI:29105"/>
    </cofactor>
</comment>
<evidence type="ECO:0000256" key="12">
    <source>
        <dbReference type="SAM" id="MobiDB-lite"/>
    </source>
</evidence>
<dbReference type="GO" id="GO:0005829">
    <property type="term" value="C:cytosol"/>
    <property type="evidence" value="ECO:0007669"/>
    <property type="project" value="TreeGrafter"/>
</dbReference>
<sequence>MSPVYTIFYGTFIQLPRTPASSEPRHVLDINHGALWVSNESGRIEGFDWSVSTDERLHDLLRDKGWVAVSGDGEEERIGEKTVVRVVKASERRNGFFFPGFIDTHIHASQYPNSGVLGSSTLLDWLERYTFPLEYSYGDGSSIAPKVARTAYEKVIARTLSNGTTCAAYYATIHVPATNLLADLCLKRGQRAFIGRVCMDNPYFCPDYYRDPSAEESLAATEATITHIRSIDPEGRVVAPIITPRFAPTCTPVSLSGLGKLAASFEPPLRIQTHISENKNEVALVKELFPDSTSYAGVYDQHGLMTPRTILAHAVHLTPEERSLIHSRDAKISHCPASNSALGSGLCPVRTLLDDGIAVGLGTDVSGGYSPSVLEAVRQAILVSRLVSYSAEEQTGKENLSVQEALYLATRGGAKVVDMADQIGGFEVGMSWDAQLIELSSIDDRSAESINDAQGSVDIFGWETWEEKIQKWVWNGDDRNVKAVWVNGKLVHQRSQKEANRSVVHTAVPTLPRSWVSYLLRCAISNPNVSEAAKERDQAMLEEEYGGGSSQGYDASSSEEGEKMPQNVARGLKAAMHNPNVTDFGKKQARDKLQDMGGEPEQPVD</sequence>
<feature type="region of interest" description="Disordered" evidence="12">
    <location>
        <begin position="543"/>
        <end position="605"/>
    </location>
</feature>
<keyword evidence="7" id="KW-0862">Zinc</keyword>
<dbReference type="GO" id="GO:0008270">
    <property type="term" value="F:zinc ion binding"/>
    <property type="evidence" value="ECO:0007669"/>
    <property type="project" value="InterPro"/>
</dbReference>
<dbReference type="EC" id="3.5.4.3" evidence="4"/>
<feature type="compositionally biased region" description="Basic and acidic residues" evidence="12">
    <location>
        <begin position="584"/>
        <end position="594"/>
    </location>
</feature>
<evidence type="ECO:0000256" key="4">
    <source>
        <dbReference type="ARBA" id="ARBA00012781"/>
    </source>
</evidence>
<comment type="caution">
    <text evidence="14">The sequence shown here is derived from an EMBL/GenBank/DDBJ whole genome shotgun (WGS) entry which is preliminary data.</text>
</comment>
<gene>
    <name evidence="14" type="ORF">PVAR5_4395</name>
</gene>
<dbReference type="FunCoup" id="V5FEC2">
    <property type="interactions" value="135"/>
</dbReference>
<comment type="pathway">
    <text evidence="2">Purine metabolism; guanine degradation; xanthine from guanine: step 1/1.</text>
</comment>
<reference evidence="15" key="1">
    <citation type="journal article" date="2014" name="Genome Announc.">
        <title>Draft genome sequence of the formaldehyde-resistant fungus Byssochlamys spectabilis No. 5 (anamorph Paecilomyces variotii No. 5) (NBRC109023).</title>
        <authorList>
            <person name="Oka T."/>
            <person name="Ekino K."/>
            <person name="Fukuda K."/>
            <person name="Nomura Y."/>
        </authorList>
    </citation>
    <scope>NUCLEOTIDE SEQUENCE [LARGE SCALE GENOMIC DNA]</scope>
    <source>
        <strain evidence="15">No. 5 / NBRC 109023</strain>
    </source>
</reference>
<dbReference type="InterPro" id="IPR011059">
    <property type="entry name" value="Metal-dep_hydrolase_composite"/>
</dbReference>
<evidence type="ECO:0000256" key="11">
    <source>
        <dbReference type="ARBA" id="ARBA00083147"/>
    </source>
</evidence>
<evidence type="ECO:0000256" key="5">
    <source>
        <dbReference type="ARBA" id="ARBA00022723"/>
    </source>
</evidence>
<feature type="domain" description="Amidohydrolase-related" evidence="13">
    <location>
        <begin position="98"/>
        <end position="491"/>
    </location>
</feature>
<organism evidence="14 15">
    <name type="scientific">Byssochlamys spectabilis (strain No. 5 / NBRC 109023)</name>
    <name type="common">Paecilomyces variotii</name>
    <dbReference type="NCBI Taxonomy" id="1356009"/>
    <lineage>
        <taxon>Eukaryota</taxon>
        <taxon>Fungi</taxon>
        <taxon>Dikarya</taxon>
        <taxon>Ascomycota</taxon>
        <taxon>Pezizomycotina</taxon>
        <taxon>Eurotiomycetes</taxon>
        <taxon>Eurotiomycetidae</taxon>
        <taxon>Eurotiales</taxon>
        <taxon>Thermoascaceae</taxon>
        <taxon>Paecilomyces</taxon>
    </lineage>
</organism>
<dbReference type="AlphaFoldDB" id="V5FEC2"/>
<dbReference type="InterPro" id="IPR051607">
    <property type="entry name" value="Metallo-dep_hydrolases"/>
</dbReference>
<comment type="function">
    <text evidence="9">Catalyzes the hydrolytic deamination of guanine, producing xanthine and ammonia.</text>
</comment>
<dbReference type="Gene3D" id="2.30.40.10">
    <property type="entry name" value="Urease, subunit C, domain 1"/>
    <property type="match status" value="1"/>
</dbReference>
<dbReference type="InterPro" id="IPR018824">
    <property type="entry name" value="Conidiation-specific_6"/>
</dbReference>
<dbReference type="Pfam" id="PF10346">
    <property type="entry name" value="Con-6"/>
    <property type="match status" value="2"/>
</dbReference>
<evidence type="ECO:0000313" key="15">
    <source>
        <dbReference type="Proteomes" id="UP000018001"/>
    </source>
</evidence>
<comment type="similarity">
    <text evidence="3">Belongs to the metallo-dependent hydrolases superfamily. ATZ/TRZ family.</text>
</comment>
<dbReference type="HOGENOM" id="CLU_012358_0_0_1"/>
<dbReference type="Pfam" id="PF01979">
    <property type="entry name" value="Amidohydro_1"/>
    <property type="match status" value="1"/>
</dbReference>
<dbReference type="PANTHER" id="PTHR11271:SF6">
    <property type="entry name" value="GUANINE DEAMINASE"/>
    <property type="match status" value="1"/>
</dbReference>
<evidence type="ECO:0000256" key="10">
    <source>
        <dbReference type="ARBA" id="ARBA00069860"/>
    </source>
</evidence>
<dbReference type="Proteomes" id="UP000018001">
    <property type="component" value="Unassembled WGS sequence"/>
</dbReference>
<dbReference type="InterPro" id="IPR032466">
    <property type="entry name" value="Metal_Hydrolase"/>
</dbReference>
<dbReference type="UniPathway" id="UPA00603">
    <property type="reaction ID" value="UER00660"/>
</dbReference>
<dbReference type="FunFam" id="3.20.20.140:FF:000022">
    <property type="entry name" value="Guanine deaminase"/>
    <property type="match status" value="1"/>
</dbReference>
<evidence type="ECO:0000256" key="8">
    <source>
        <dbReference type="ARBA" id="ARBA00051148"/>
    </source>
</evidence>
<dbReference type="SUPFAM" id="SSF51556">
    <property type="entry name" value="Metallo-dependent hydrolases"/>
    <property type="match status" value="1"/>
</dbReference>
<keyword evidence="15" id="KW-1185">Reference proteome</keyword>
<comment type="catalytic activity">
    <reaction evidence="8">
        <text>guanine + H2O + H(+) = xanthine + NH4(+)</text>
        <dbReference type="Rhea" id="RHEA:14665"/>
        <dbReference type="ChEBI" id="CHEBI:15377"/>
        <dbReference type="ChEBI" id="CHEBI:15378"/>
        <dbReference type="ChEBI" id="CHEBI:16235"/>
        <dbReference type="ChEBI" id="CHEBI:17712"/>
        <dbReference type="ChEBI" id="CHEBI:28938"/>
        <dbReference type="EC" id="3.5.4.3"/>
    </reaction>
</comment>